<keyword evidence="3" id="KW-0498">Mitosis</keyword>
<reference evidence="9 10" key="1">
    <citation type="submission" date="2023-05" db="EMBL/GenBank/DDBJ databases">
        <title>A 100% complete, gapless, phased diploid assembly of the Scenedesmus obliquus UTEX 3031 genome.</title>
        <authorList>
            <person name="Biondi T.C."/>
            <person name="Hanschen E.R."/>
            <person name="Kwon T."/>
            <person name="Eng W."/>
            <person name="Kruse C.P.S."/>
            <person name="Koehler S.I."/>
            <person name="Kunde Y."/>
            <person name="Gleasner C.D."/>
            <person name="You Mak K.T."/>
            <person name="Polle J."/>
            <person name="Hovde B.T."/>
            <person name="Starkenburg S.R."/>
        </authorList>
    </citation>
    <scope>NUCLEOTIDE SEQUENCE [LARGE SCALE GENOMIC DNA]</scope>
    <source>
        <strain evidence="9 10">DOE0152z</strain>
    </source>
</reference>
<name>A0ABY8TSL6_TETOB</name>
<dbReference type="PANTHER" id="PTHR12558">
    <property type="entry name" value="CELL DIVISION CYCLE 16,23,27"/>
    <property type="match status" value="1"/>
</dbReference>
<dbReference type="InterPro" id="IPR011990">
    <property type="entry name" value="TPR-like_helical_dom_sf"/>
</dbReference>
<dbReference type="SMART" id="SM00028">
    <property type="entry name" value="TPR"/>
    <property type="match status" value="8"/>
</dbReference>
<evidence type="ECO:0000256" key="2">
    <source>
        <dbReference type="ARBA" id="ARBA00022737"/>
    </source>
</evidence>
<feature type="repeat" description="TPR" evidence="7">
    <location>
        <begin position="509"/>
        <end position="542"/>
    </location>
</feature>
<dbReference type="Pfam" id="PF12895">
    <property type="entry name" value="ANAPC3"/>
    <property type="match status" value="1"/>
</dbReference>
<feature type="region of interest" description="Disordered" evidence="8">
    <location>
        <begin position="225"/>
        <end position="285"/>
    </location>
</feature>
<keyword evidence="10" id="KW-1185">Reference proteome</keyword>
<feature type="repeat" description="TPR" evidence="7">
    <location>
        <begin position="401"/>
        <end position="434"/>
    </location>
</feature>
<evidence type="ECO:0000256" key="4">
    <source>
        <dbReference type="ARBA" id="ARBA00022786"/>
    </source>
</evidence>
<dbReference type="SUPFAM" id="SSF48452">
    <property type="entry name" value="TPR-like"/>
    <property type="match status" value="2"/>
</dbReference>
<organism evidence="9 10">
    <name type="scientific">Tetradesmus obliquus</name>
    <name type="common">Green alga</name>
    <name type="synonym">Acutodesmus obliquus</name>
    <dbReference type="NCBI Taxonomy" id="3088"/>
    <lineage>
        <taxon>Eukaryota</taxon>
        <taxon>Viridiplantae</taxon>
        <taxon>Chlorophyta</taxon>
        <taxon>core chlorophytes</taxon>
        <taxon>Chlorophyceae</taxon>
        <taxon>CS clade</taxon>
        <taxon>Sphaeropleales</taxon>
        <taxon>Scenedesmaceae</taxon>
        <taxon>Tetradesmus</taxon>
    </lineage>
</organism>
<evidence type="ECO:0008006" key="11">
    <source>
        <dbReference type="Google" id="ProtNLM"/>
    </source>
</evidence>
<dbReference type="InterPro" id="IPR019734">
    <property type="entry name" value="TPR_rpt"/>
</dbReference>
<keyword evidence="5 7" id="KW-0802">TPR repeat</keyword>
<evidence type="ECO:0000256" key="7">
    <source>
        <dbReference type="PROSITE-ProRule" id="PRU00339"/>
    </source>
</evidence>
<gene>
    <name evidence="9" type="ORF">OEZ85_012189</name>
</gene>
<evidence type="ECO:0000313" key="9">
    <source>
        <dbReference type="EMBL" id="WIA12116.1"/>
    </source>
</evidence>
<dbReference type="Pfam" id="PF14559">
    <property type="entry name" value="TPR_19"/>
    <property type="match status" value="1"/>
</dbReference>
<evidence type="ECO:0000256" key="1">
    <source>
        <dbReference type="ARBA" id="ARBA00022618"/>
    </source>
</evidence>
<dbReference type="Proteomes" id="UP001244341">
    <property type="component" value="Chromosome 3b"/>
</dbReference>
<proteinExistence type="predicted"/>
<dbReference type="Pfam" id="PF13176">
    <property type="entry name" value="TPR_7"/>
    <property type="match status" value="1"/>
</dbReference>
<dbReference type="PANTHER" id="PTHR12558:SF9">
    <property type="entry name" value="CELL DIVISION CYCLE PROTEIN 16 HOMOLOG"/>
    <property type="match status" value="1"/>
</dbReference>
<sequence length="610" mass="67420">MHMDPDQLRSLVQDCIAKHLYSTAVFYADKLVTLTQYAPGDVYLVAQTYFVSGQHRRAVMLLKHHGLMEDVRFRYLAAKCLAAVDDWDEVLALLGDGELDDDELQDAVVCELDDDELQDAQQQRQPGLDVSTYAAVCLLRGKAFEALDNRQRAIACYTSALHADPFCQEAFAALVDNHMLSNSEELALLGSLPFRPQDRWLALLYRAQCKKYLQHEHMEAQLQELQQQPGSSGDDMATDPTSMPADAALNDTTPQQQQQQQQQAGMDSTPSPPQDAAAAAALPGVPGTPSGGYGLGSNPDVLACRADWLFHLGRYEDAYQLTSSILSQDPYATQALSTHLAAALQLGKKNELFLRAHKLVEEYPSSAQAWFGVGCYYMASRQFEQARRFFAKATQLDKHNAHAWIGFGHAFAEQDESDQALAAYRAAARLFPGLHTPLLGMGCAYQRMNNLHLCERCFLQAHAMCPHDPAVAHELGVLAYRNRQYEAAAGWLTRALELLPGGKVTRAWQATLVNLGHVMRKQQRYSRAIQLYEQALSLSQHDAGCHAGLAYTHQLMGSSGAAVEHYHKALASRPDDAFAAEMLGLALQEECARFGMELETAEQQGGPAFF</sequence>
<protein>
    <recommendedName>
        <fullName evidence="11">Cdc23 domain-containing protein</fullName>
    </recommendedName>
</protein>
<keyword evidence="6" id="KW-0131">Cell cycle</keyword>
<feature type="repeat" description="TPR" evidence="7">
    <location>
        <begin position="367"/>
        <end position="400"/>
    </location>
</feature>
<keyword evidence="2" id="KW-0677">Repeat</keyword>
<evidence type="ECO:0000313" key="10">
    <source>
        <dbReference type="Proteomes" id="UP001244341"/>
    </source>
</evidence>
<dbReference type="PROSITE" id="PS50005">
    <property type="entry name" value="TPR"/>
    <property type="match status" value="3"/>
</dbReference>
<accession>A0ABY8TSL6</accession>
<keyword evidence="4" id="KW-0833">Ubl conjugation pathway</keyword>
<dbReference type="EMBL" id="CP126210">
    <property type="protein sequence ID" value="WIA12116.1"/>
    <property type="molecule type" value="Genomic_DNA"/>
</dbReference>
<keyword evidence="1" id="KW-0132">Cell division</keyword>
<evidence type="ECO:0000256" key="3">
    <source>
        <dbReference type="ARBA" id="ARBA00022776"/>
    </source>
</evidence>
<dbReference type="Pfam" id="PF13432">
    <property type="entry name" value="TPR_16"/>
    <property type="match status" value="1"/>
</dbReference>
<evidence type="ECO:0000256" key="6">
    <source>
        <dbReference type="ARBA" id="ARBA00023306"/>
    </source>
</evidence>
<dbReference type="Gene3D" id="1.25.40.10">
    <property type="entry name" value="Tetratricopeptide repeat domain"/>
    <property type="match status" value="2"/>
</dbReference>
<evidence type="ECO:0000256" key="8">
    <source>
        <dbReference type="SAM" id="MobiDB-lite"/>
    </source>
</evidence>
<evidence type="ECO:0000256" key="5">
    <source>
        <dbReference type="ARBA" id="ARBA00022803"/>
    </source>
</evidence>